<keyword evidence="2" id="KW-1185">Reference proteome</keyword>
<proteinExistence type="predicted"/>
<comment type="caution">
    <text evidence="1">The sequence shown here is derived from an EMBL/GenBank/DDBJ whole genome shotgun (WGS) entry which is preliminary data.</text>
</comment>
<evidence type="ECO:0000313" key="2">
    <source>
        <dbReference type="Proteomes" id="UP001396334"/>
    </source>
</evidence>
<sequence length="78" mass="8512">IDEKELGISLRKGAKSIGKKDGFGNDQAREVIGSQLSAGTDCVGTHYQNGLLTKRGDQADHKETLYEGIMKTRGRFSE</sequence>
<dbReference type="Proteomes" id="UP001396334">
    <property type="component" value="Unassembled WGS sequence"/>
</dbReference>
<accession>A0ABR2SNZ2</accession>
<organism evidence="1 2">
    <name type="scientific">Hibiscus sabdariffa</name>
    <name type="common">roselle</name>
    <dbReference type="NCBI Taxonomy" id="183260"/>
    <lineage>
        <taxon>Eukaryota</taxon>
        <taxon>Viridiplantae</taxon>
        <taxon>Streptophyta</taxon>
        <taxon>Embryophyta</taxon>
        <taxon>Tracheophyta</taxon>
        <taxon>Spermatophyta</taxon>
        <taxon>Magnoliopsida</taxon>
        <taxon>eudicotyledons</taxon>
        <taxon>Gunneridae</taxon>
        <taxon>Pentapetalae</taxon>
        <taxon>rosids</taxon>
        <taxon>malvids</taxon>
        <taxon>Malvales</taxon>
        <taxon>Malvaceae</taxon>
        <taxon>Malvoideae</taxon>
        <taxon>Hibiscus</taxon>
    </lineage>
</organism>
<gene>
    <name evidence="1" type="ORF">V6N11_039555</name>
</gene>
<reference evidence="1 2" key="1">
    <citation type="journal article" date="2024" name="G3 (Bethesda)">
        <title>Genome assembly of Hibiscus sabdariffa L. provides insights into metabolisms of medicinal natural products.</title>
        <authorList>
            <person name="Kim T."/>
        </authorList>
    </citation>
    <scope>NUCLEOTIDE SEQUENCE [LARGE SCALE GENOMIC DNA]</scope>
    <source>
        <strain evidence="1">TK-2024</strain>
        <tissue evidence="1">Old leaves</tissue>
    </source>
</reference>
<feature type="non-terminal residue" evidence="1">
    <location>
        <position position="1"/>
    </location>
</feature>
<protein>
    <submittedName>
        <fullName evidence="1">Uncharacterized protein</fullName>
    </submittedName>
</protein>
<dbReference type="EMBL" id="JBBPBN010000013">
    <property type="protein sequence ID" value="KAK9026721.1"/>
    <property type="molecule type" value="Genomic_DNA"/>
</dbReference>
<name>A0ABR2SNZ2_9ROSI</name>
<evidence type="ECO:0000313" key="1">
    <source>
        <dbReference type="EMBL" id="KAK9026721.1"/>
    </source>
</evidence>